<feature type="region of interest" description="Disordered" evidence="1">
    <location>
        <begin position="49"/>
        <end position="96"/>
    </location>
</feature>
<dbReference type="Proteomes" id="UP001219525">
    <property type="component" value="Unassembled WGS sequence"/>
</dbReference>
<dbReference type="EMBL" id="JARJCW010000030">
    <property type="protein sequence ID" value="KAJ7209654.1"/>
    <property type="molecule type" value="Genomic_DNA"/>
</dbReference>
<organism evidence="2 3">
    <name type="scientific">Mycena pura</name>
    <dbReference type="NCBI Taxonomy" id="153505"/>
    <lineage>
        <taxon>Eukaryota</taxon>
        <taxon>Fungi</taxon>
        <taxon>Dikarya</taxon>
        <taxon>Basidiomycota</taxon>
        <taxon>Agaricomycotina</taxon>
        <taxon>Agaricomycetes</taxon>
        <taxon>Agaricomycetidae</taxon>
        <taxon>Agaricales</taxon>
        <taxon>Marasmiineae</taxon>
        <taxon>Mycenaceae</taxon>
        <taxon>Mycena</taxon>
    </lineage>
</organism>
<sequence length="136" mass="14647">MLCHARSGRDLGAHGGSQDRDRTHAKRRSGLVGMCTKMVLGTLPALPADASADSATESDTSAWGALSGNEFHPRMSVTNSELDRRHSPPDAQNSDAVVAWERPAQRYIKGDTPQMQGTSPYSPVITPCHGFRISMT</sequence>
<feature type="region of interest" description="Disordered" evidence="1">
    <location>
        <begin position="1"/>
        <end position="30"/>
    </location>
</feature>
<evidence type="ECO:0000256" key="1">
    <source>
        <dbReference type="SAM" id="MobiDB-lite"/>
    </source>
</evidence>
<evidence type="ECO:0000313" key="2">
    <source>
        <dbReference type="EMBL" id="KAJ7209654.1"/>
    </source>
</evidence>
<gene>
    <name evidence="2" type="ORF">GGX14DRAFT_395112</name>
</gene>
<name>A0AAD6YBC3_9AGAR</name>
<dbReference type="AlphaFoldDB" id="A0AAD6YBC3"/>
<comment type="caution">
    <text evidence="2">The sequence shown here is derived from an EMBL/GenBank/DDBJ whole genome shotgun (WGS) entry which is preliminary data.</text>
</comment>
<feature type="compositionally biased region" description="Low complexity" evidence="1">
    <location>
        <begin position="49"/>
        <end position="62"/>
    </location>
</feature>
<keyword evidence="3" id="KW-1185">Reference proteome</keyword>
<proteinExistence type="predicted"/>
<protein>
    <submittedName>
        <fullName evidence="2">Uncharacterized protein</fullName>
    </submittedName>
</protein>
<evidence type="ECO:0000313" key="3">
    <source>
        <dbReference type="Proteomes" id="UP001219525"/>
    </source>
</evidence>
<reference evidence="2" key="1">
    <citation type="submission" date="2023-03" db="EMBL/GenBank/DDBJ databases">
        <title>Massive genome expansion in bonnet fungi (Mycena s.s.) driven by repeated elements and novel gene families across ecological guilds.</title>
        <authorList>
            <consortium name="Lawrence Berkeley National Laboratory"/>
            <person name="Harder C.B."/>
            <person name="Miyauchi S."/>
            <person name="Viragh M."/>
            <person name="Kuo A."/>
            <person name="Thoen E."/>
            <person name="Andreopoulos B."/>
            <person name="Lu D."/>
            <person name="Skrede I."/>
            <person name="Drula E."/>
            <person name="Henrissat B."/>
            <person name="Morin E."/>
            <person name="Kohler A."/>
            <person name="Barry K."/>
            <person name="LaButti K."/>
            <person name="Morin E."/>
            <person name="Salamov A."/>
            <person name="Lipzen A."/>
            <person name="Mereny Z."/>
            <person name="Hegedus B."/>
            <person name="Baldrian P."/>
            <person name="Stursova M."/>
            <person name="Weitz H."/>
            <person name="Taylor A."/>
            <person name="Grigoriev I.V."/>
            <person name="Nagy L.G."/>
            <person name="Martin F."/>
            <person name="Kauserud H."/>
        </authorList>
    </citation>
    <scope>NUCLEOTIDE SEQUENCE</scope>
    <source>
        <strain evidence="2">9144</strain>
    </source>
</reference>
<accession>A0AAD6YBC3</accession>
<feature type="compositionally biased region" description="Basic and acidic residues" evidence="1">
    <location>
        <begin position="7"/>
        <end position="22"/>
    </location>
</feature>